<evidence type="ECO:0000313" key="3">
    <source>
        <dbReference type="EMBL" id="CAF0951735.1"/>
    </source>
</evidence>
<feature type="coiled-coil region" evidence="1">
    <location>
        <begin position="279"/>
        <end position="341"/>
    </location>
</feature>
<dbReference type="AlphaFoldDB" id="A0A814DC92"/>
<dbReference type="InterPro" id="IPR005135">
    <property type="entry name" value="Endo/exonuclease/phosphatase"/>
</dbReference>
<name>A0A814DC92_9BILA</name>
<dbReference type="Proteomes" id="UP000663879">
    <property type="component" value="Unassembled WGS sequence"/>
</dbReference>
<gene>
    <name evidence="3" type="ORF">OXX778_LOCUS13980</name>
</gene>
<dbReference type="Gene3D" id="3.60.10.10">
    <property type="entry name" value="Endonuclease/exonuclease/phosphatase"/>
    <property type="match status" value="1"/>
</dbReference>
<proteinExistence type="predicted"/>
<keyword evidence="1" id="KW-0175">Coiled coil</keyword>
<dbReference type="OrthoDB" id="7476844at2759"/>
<reference evidence="3" key="1">
    <citation type="submission" date="2021-02" db="EMBL/GenBank/DDBJ databases">
        <authorList>
            <person name="Nowell W R."/>
        </authorList>
    </citation>
    <scope>NUCLEOTIDE SEQUENCE</scope>
    <source>
        <strain evidence="3">Ploen Becks lab</strain>
    </source>
</reference>
<dbReference type="Pfam" id="PF03372">
    <property type="entry name" value="Exo_endo_phos"/>
    <property type="match status" value="1"/>
</dbReference>
<evidence type="ECO:0000313" key="4">
    <source>
        <dbReference type="Proteomes" id="UP000663879"/>
    </source>
</evidence>
<keyword evidence="4" id="KW-1185">Reference proteome</keyword>
<evidence type="ECO:0000259" key="2">
    <source>
        <dbReference type="Pfam" id="PF03372"/>
    </source>
</evidence>
<organism evidence="3 4">
    <name type="scientific">Brachionus calyciflorus</name>
    <dbReference type="NCBI Taxonomy" id="104777"/>
    <lineage>
        <taxon>Eukaryota</taxon>
        <taxon>Metazoa</taxon>
        <taxon>Spiralia</taxon>
        <taxon>Gnathifera</taxon>
        <taxon>Rotifera</taxon>
        <taxon>Eurotatoria</taxon>
        <taxon>Monogononta</taxon>
        <taxon>Pseudotrocha</taxon>
        <taxon>Ploima</taxon>
        <taxon>Brachionidae</taxon>
        <taxon>Brachionus</taxon>
    </lineage>
</organism>
<sequence>MSKNPNQPEHILVNFDEKNLTIASINIGGLNKNIAYLNQLVMQNSVVCVQETWAECKNDLDNSIYITGKKIIYKHAIRRSKVGRASGGLAFIDENLVFKQKFYSDRIGELTIGNLTILNIYLTFNDGSARSKEEFQNDLIFLQEILKRNANKRNTIIIGDFNADPIKNNFHSEELNKFLFSNNLILNDVYSPQQVDFTFYSKHKNGKEIKSWIDHCATEVNNDSISNVKILKSKNNLGDHNAISLLYKCNFENEIPKHAEKEKIRKINWNNSNEVSCDRQRLEKNLLKLYTELDKLKRENDKGKLKLAITKFLNEISYVFIDSLKKTQNELKNRKKGHKKKVKLKSWWDKTIQKLHGEVVHYYIIYRDSNFAQNKKKDYLEAKRIFRERKRYNIKLKRDKNFKKIDNLFRLNKTEFWKKIKSMSRDTKEVDIEVDQLEKEYIKLFKEGNKTDKSDAAICKARVDDFVDKFRNMNFDVNLESNELVELIKNLPSGKSSG</sequence>
<dbReference type="GO" id="GO:0003824">
    <property type="term" value="F:catalytic activity"/>
    <property type="evidence" value="ECO:0007669"/>
    <property type="project" value="InterPro"/>
</dbReference>
<comment type="caution">
    <text evidence="3">The sequence shown here is derived from an EMBL/GenBank/DDBJ whole genome shotgun (WGS) entry which is preliminary data.</text>
</comment>
<evidence type="ECO:0000256" key="1">
    <source>
        <dbReference type="SAM" id="Coils"/>
    </source>
</evidence>
<protein>
    <recommendedName>
        <fullName evidence="2">Endonuclease/exonuclease/phosphatase domain-containing protein</fullName>
    </recommendedName>
</protein>
<dbReference type="SUPFAM" id="SSF56219">
    <property type="entry name" value="DNase I-like"/>
    <property type="match status" value="1"/>
</dbReference>
<accession>A0A814DC92</accession>
<dbReference type="InterPro" id="IPR036691">
    <property type="entry name" value="Endo/exonu/phosph_ase_sf"/>
</dbReference>
<dbReference type="EMBL" id="CAJNOC010002793">
    <property type="protein sequence ID" value="CAF0951735.1"/>
    <property type="molecule type" value="Genomic_DNA"/>
</dbReference>
<feature type="domain" description="Endonuclease/exonuclease/phosphatase" evidence="2">
    <location>
        <begin position="23"/>
        <end position="188"/>
    </location>
</feature>